<keyword evidence="3" id="KW-1185">Reference proteome</keyword>
<proteinExistence type="predicted"/>
<dbReference type="Proteomes" id="UP001379533">
    <property type="component" value="Chromosome"/>
</dbReference>
<dbReference type="InterPro" id="IPR011251">
    <property type="entry name" value="Luciferase-like_dom"/>
</dbReference>
<dbReference type="InterPro" id="IPR050766">
    <property type="entry name" value="Bact_Lucif_Oxidored"/>
</dbReference>
<gene>
    <name evidence="2" type="ORF">LZC95_13720</name>
</gene>
<accession>A0ABZ2KGT8</accession>
<evidence type="ECO:0000259" key="1">
    <source>
        <dbReference type="Pfam" id="PF00296"/>
    </source>
</evidence>
<dbReference type="PANTHER" id="PTHR30137">
    <property type="entry name" value="LUCIFERASE-LIKE MONOOXYGENASE"/>
    <property type="match status" value="1"/>
</dbReference>
<dbReference type="EMBL" id="CP089982">
    <property type="protein sequence ID" value="WXA97887.1"/>
    <property type="molecule type" value="Genomic_DNA"/>
</dbReference>
<organism evidence="2 3">
    <name type="scientific">Pendulispora brunnea</name>
    <dbReference type="NCBI Taxonomy" id="2905690"/>
    <lineage>
        <taxon>Bacteria</taxon>
        <taxon>Pseudomonadati</taxon>
        <taxon>Myxococcota</taxon>
        <taxon>Myxococcia</taxon>
        <taxon>Myxococcales</taxon>
        <taxon>Sorangiineae</taxon>
        <taxon>Pendulisporaceae</taxon>
        <taxon>Pendulispora</taxon>
    </lineage>
</organism>
<reference evidence="2 3" key="1">
    <citation type="submission" date="2021-12" db="EMBL/GenBank/DDBJ databases">
        <title>Discovery of the Pendulisporaceae a myxobacterial family with distinct sporulation behavior and unique specialized metabolism.</title>
        <authorList>
            <person name="Garcia R."/>
            <person name="Popoff A."/>
            <person name="Bader C.D."/>
            <person name="Loehr J."/>
            <person name="Walesch S."/>
            <person name="Walt C."/>
            <person name="Boldt J."/>
            <person name="Bunk B."/>
            <person name="Haeckl F.J.F.P.J."/>
            <person name="Gunesch A.P."/>
            <person name="Birkelbach J."/>
            <person name="Nuebel U."/>
            <person name="Pietschmann T."/>
            <person name="Bach T."/>
            <person name="Mueller R."/>
        </authorList>
    </citation>
    <scope>NUCLEOTIDE SEQUENCE [LARGE SCALE GENOMIC DNA]</scope>
    <source>
        <strain evidence="2 3">MSr12523</strain>
    </source>
</reference>
<evidence type="ECO:0000313" key="2">
    <source>
        <dbReference type="EMBL" id="WXA97887.1"/>
    </source>
</evidence>
<feature type="domain" description="Luciferase-like" evidence="1">
    <location>
        <begin position="6"/>
        <end position="315"/>
    </location>
</feature>
<dbReference type="InterPro" id="IPR036661">
    <property type="entry name" value="Luciferase-like_sf"/>
</dbReference>
<sequence>MHVGTGVIFQSELEGRTDRDVYQNELRLADLAEPLGYESLWGVEHHFTGHAVCPDILQYLTYMAGRTRRIRLGSMVVVLPWHHPMRVAEQVTMLDTMSNGRFIFGIGRGLGRIEFEGLGVRQEESRGTFNEAAEMILTGLERGYCEFDGKFIKQARRDIRPRPFKSFRGRTYAAAVSPESAGILAKLGIGMVIMPQKPWDTVARELEEYRRIFREVNAAEAPPPLVVGWVVCDDDVERAKTHAYEYIGGYWRSLVQHYELVGDHLSKIRGYESYDKLQNMMSAPRGVDSMSEFFVGLNPWGTPDQCCEKILDIQTRTGAEGFMGVFSIAGIPYDAAERSMRLFAAKVMPRLKQRIPLAQQRIARPTP</sequence>
<evidence type="ECO:0000313" key="3">
    <source>
        <dbReference type="Proteomes" id="UP001379533"/>
    </source>
</evidence>
<dbReference type="PANTHER" id="PTHR30137:SF6">
    <property type="entry name" value="LUCIFERASE-LIKE MONOOXYGENASE"/>
    <property type="match status" value="1"/>
</dbReference>
<protein>
    <submittedName>
        <fullName evidence="2">LLM class flavin-dependent oxidoreductase</fullName>
    </submittedName>
</protein>
<dbReference type="SUPFAM" id="SSF51679">
    <property type="entry name" value="Bacterial luciferase-like"/>
    <property type="match status" value="1"/>
</dbReference>
<dbReference type="Pfam" id="PF00296">
    <property type="entry name" value="Bac_luciferase"/>
    <property type="match status" value="1"/>
</dbReference>
<name>A0ABZ2KGT8_9BACT</name>
<dbReference type="RefSeq" id="WP_394848506.1">
    <property type="nucleotide sequence ID" value="NZ_CP089982.1"/>
</dbReference>
<dbReference type="Gene3D" id="3.20.20.30">
    <property type="entry name" value="Luciferase-like domain"/>
    <property type="match status" value="1"/>
</dbReference>